<dbReference type="GO" id="GO:0019898">
    <property type="term" value="C:extrinsic component of membrane"/>
    <property type="evidence" value="ECO:0007669"/>
    <property type="project" value="TreeGrafter"/>
</dbReference>
<feature type="compositionally biased region" description="Low complexity" evidence="4">
    <location>
        <begin position="1607"/>
        <end position="1619"/>
    </location>
</feature>
<dbReference type="InterPro" id="IPR011993">
    <property type="entry name" value="PH-like_dom_sf"/>
</dbReference>
<evidence type="ECO:0000256" key="2">
    <source>
        <dbReference type="ARBA" id="ARBA00022490"/>
    </source>
</evidence>
<dbReference type="PANTHER" id="PTHR22826">
    <property type="entry name" value="RHO GUANINE EXCHANGE FACTOR-RELATED"/>
    <property type="match status" value="1"/>
</dbReference>
<dbReference type="PROSITE" id="PS50010">
    <property type="entry name" value="DH_2"/>
    <property type="match status" value="2"/>
</dbReference>
<dbReference type="Pfam" id="PF23323">
    <property type="entry name" value="Spectrin_6"/>
    <property type="match status" value="1"/>
</dbReference>
<evidence type="ECO:0000256" key="4">
    <source>
        <dbReference type="SAM" id="MobiDB-lite"/>
    </source>
</evidence>
<dbReference type="GO" id="GO:0035556">
    <property type="term" value="P:intracellular signal transduction"/>
    <property type="evidence" value="ECO:0007669"/>
    <property type="project" value="InterPro"/>
</dbReference>
<feature type="compositionally biased region" description="Low complexity" evidence="4">
    <location>
        <begin position="1227"/>
        <end position="1243"/>
    </location>
</feature>
<comment type="subcellular location">
    <subcellularLocation>
        <location evidence="1">Cytoplasm</location>
    </subcellularLocation>
</comment>
<dbReference type="Gene3D" id="1.20.58.60">
    <property type="match status" value="5"/>
</dbReference>
<dbReference type="InterPro" id="IPR001331">
    <property type="entry name" value="GDS_CDC24_CS"/>
</dbReference>
<feature type="region of interest" description="Disordered" evidence="4">
    <location>
        <begin position="1211"/>
        <end position="1256"/>
    </location>
</feature>
<dbReference type="Pfam" id="PF00621">
    <property type="entry name" value="RhoGEF"/>
    <property type="match status" value="2"/>
</dbReference>
<dbReference type="Pfam" id="PF00435">
    <property type="entry name" value="Spectrin"/>
    <property type="match status" value="4"/>
</dbReference>
<dbReference type="SUPFAM" id="SSF50729">
    <property type="entry name" value="PH domain-like"/>
    <property type="match status" value="2"/>
</dbReference>
<feature type="compositionally biased region" description="Polar residues" evidence="4">
    <location>
        <begin position="1731"/>
        <end position="1743"/>
    </location>
</feature>
<dbReference type="InterPro" id="IPR001251">
    <property type="entry name" value="CRAL-TRIO_dom"/>
</dbReference>
<dbReference type="GeneID" id="100902232"/>
<evidence type="ECO:0000259" key="5">
    <source>
        <dbReference type="PROSITE" id="PS50003"/>
    </source>
</evidence>
<dbReference type="Gene3D" id="3.40.525.10">
    <property type="entry name" value="CRAL-TRIO lipid binding domain"/>
    <property type="match status" value="1"/>
</dbReference>
<dbReference type="GO" id="GO:0005737">
    <property type="term" value="C:cytoplasm"/>
    <property type="evidence" value="ECO:0007669"/>
    <property type="project" value="UniProtKB-SubCell"/>
</dbReference>
<evidence type="ECO:0000256" key="1">
    <source>
        <dbReference type="ARBA" id="ARBA00004496"/>
    </source>
</evidence>
<feature type="compositionally biased region" description="Basic and acidic residues" evidence="4">
    <location>
        <begin position="1744"/>
        <end position="1753"/>
    </location>
</feature>
<dbReference type="SUPFAM" id="SSF52087">
    <property type="entry name" value="CRAL/TRIO domain"/>
    <property type="match status" value="1"/>
</dbReference>
<dbReference type="PROSITE" id="PS50003">
    <property type="entry name" value="PH_DOMAIN"/>
    <property type="match status" value="2"/>
</dbReference>
<feature type="domain" description="PH" evidence="5">
    <location>
        <begin position="1457"/>
        <end position="1562"/>
    </location>
</feature>
<sequence>MTWIPAVAECRWREIEALHKVLWWLGAFGESRMEGLQAREILPLLQERFAILSGGRDRHGGPIVTFQSGSKLERFSPEDITKVLVYFSGIPSEESRVCGFTIIVDMRGQQTWAGVKPVLKVLQESFPAKVRTVYILKPDNFWQKQKASLGSSKYAFETMMISAEYLPRIIDHSQLTPDLGGVLSYDNIQWCELRMALEGFLWKMQDILTRLESWKQELVKKNFADDVERAKQLMDEHMTAKKKILQVPVEEVRHEGKQVICSLGDTNPDLAQMGPQITRMLETVRVTQQQILQLWHVRKVQLEQCLQLLVYQADAQKMLDWIGHNRDLFLVGYMDIGHSIQDAEALQEEHQHFTVSSRNVYENIHRVIVSGNRLIESGHYATGPVQQVASMLDRAWKEFASWLEQRTAVLALSVVFHQKAQAYLTNVPIWKAANGVQQIPREVAELERQIHEHQDVFDSMCQSYTEVHSASKRLLYQLNHLVQVCHPPDSSENSKEGGKGKADYTEGAKHVLSVIHEILAQHRQLESAWHSKKLKLHQRLALRLFQEDVRQVLDWLEKHGEVFLRKNPGTGRNLARARALQKSHEHFENVAQNTYTNAEKLLSAAEELAQTGECNETEIYSVARELQQQIESFAQRVEQRRHLLQLAVIFFTHDKELQGWFEELRPDLESDKVADTVEAAEALLAQFTQHRDTTLEAVHSTIEEGEALVEELRNLGMTSENDSTGSFTAAETTLEKLQRTRAEMEELWAARKLKLDVCLQLRLFERDASHLTSQMEVWSEDLKHAETSSVLERAEQLSQMHADSVQHITQTTYQVIQRGQELSALLESSGVVVAADTQSDARQRLQSLLSFLHERRMGLEDVAENRKSRLEMAVQVAALERDSQQVLTWIHQGESMLVATFQIPTSLKEAEQLASQHEQFTHAIENTHASAVHIGQRAEQLLKAASQAGAGPDPQADKVQAIAEKVDARWHAMMGHAEDRHRMVNASHRFFKTAEHVCSVLDTLEREYKRDEDFCLGAKDASQDKDIYLCHLLAKHQERKENFLKACTMARRNAETFLKYAARCQQYYGHMANSPTPETKVKALMDQLMKQENNVLEHWGARKKKIEQCHQFCKFERSSIQAISWIQETGEEYLNSRKGSTDFEKLLQEHNEFTKNARGTEENVRKLLHLADNLVERGHPHASSIKHWVNAVDHRYKDFSTRMTKYKENIKSALGTPEDGESNKTGLSLDSRNSDSSLDSKLSQPEPVTKELTEEKRKSARRKEFIMAELLQTERAYVQDLKACIDTFLKETREPNPSKPEVLKGKEAILFGNIEEIWEFHNTTFLRELEKYETIPEDVGHCFVTWAAKFDIYVKYCKNKPDSNQILIHCPAGFFEEVQKRHSIPHPLQAYLIKPVQRITKYQLLLKDLLSCCESDEQGEIKDGLEVMLSVPRKANDAMHLSLLEGCDLSFDQLGDVILQDGFVVFDHRALIRKGRERHVFLFELYLLFAKEIKDGQNKVRYQYKSKLMTSEIGISEHIEGGDENKFAVWSGPQVNENRIILKASSLEVKQQWVKKLRQVIQETCFNSAIFNPHTARLVAAATATATAASSRPRFHPHRSSRDMETESTNSSTPSSNLTHLDTGIHREETGSINSFGSENTNTDSEKGGENEDVTPTGEYPPGDFPDVTSPTGSGGHLAHPSTTSPGSKRRGTFRKWLTNPVRKLSHGRLDKGLDEKSSSNSGVQAKPPSGHSSTPQSTNKVLSTKDEMGGHNEEEDSGLVVELPPPMVLQEHQFKQLDAGGIMANNSTDCDTSTSALATELEHIVKIDNLPEEERNEIKTYLEKRQFVLNELVETERDYVRDLGLVIEGYIPLLNSEAVLSSPTFPEDLTENKRKMIFGNLEAIFEFHRDYFQAELEKCLEEPERLGLLFKKTERRLGMYVVYCQNKFKSEGIVSKYMDTLFEELRQQLGHKLQLPDLLIKPVQRIMKYQLLLKDILKFTEKAKLTKEAEDLRKAVHVMHVVPKLANDMMCVGRLQGFDGKITAQGKLLLQDHLLVSDAVLATSMTTIAQIMLTTTKFKERQVFLFEQMIIICEMIGARGPYSTPAFLYKSGLMVNKMTLYEDETDPLKFCFVSKNPLQEDMVYVLQASTPESRQEWLSNIRAMLDTQQDFLRALQSPIAYQKELTKDVVQAPDTLWNPSLRKTLSHPAAVHKVARGVSQDGQSTSGAESAAHLAPSKSVKHSSRSKLATQQLHEPGTMDSGGAAGASPPGRVPSKKGSLFEGFRNTLRPRGKSGDPTNGGLCTSHSLDRSGDAAASGTKGVIRRWSEITPNSNPPPNSES</sequence>
<dbReference type="PROSITE" id="PS00741">
    <property type="entry name" value="DH_1"/>
    <property type="match status" value="1"/>
</dbReference>
<evidence type="ECO:0000256" key="3">
    <source>
        <dbReference type="ARBA" id="ARBA00022658"/>
    </source>
</evidence>
<protein>
    <submittedName>
        <fullName evidence="8">Triple functional domain protein</fullName>
    </submittedName>
</protein>
<dbReference type="InterPro" id="IPR047054">
    <property type="entry name" value="Kalirin_TRIO_PH_1"/>
</dbReference>
<dbReference type="KEGG" id="goe:100902232"/>
<dbReference type="PANTHER" id="PTHR22826:SF106">
    <property type="entry name" value="TRIO, ISOFORM A"/>
    <property type="match status" value="1"/>
</dbReference>
<dbReference type="CDD" id="cd00170">
    <property type="entry name" value="SEC14"/>
    <property type="match status" value="1"/>
</dbReference>
<dbReference type="Gene3D" id="2.30.29.30">
    <property type="entry name" value="Pleckstrin-homology domain (PH domain)/Phosphotyrosine-binding domain (PTB)"/>
    <property type="match status" value="2"/>
</dbReference>
<dbReference type="InterPro" id="IPR018159">
    <property type="entry name" value="Spectrin/alpha-actinin"/>
</dbReference>
<feature type="compositionally biased region" description="Basic and acidic residues" evidence="4">
    <location>
        <begin position="1708"/>
        <end position="1718"/>
    </location>
</feature>
<dbReference type="Gene3D" id="1.20.900.10">
    <property type="entry name" value="Dbl homology (DH) domain"/>
    <property type="match status" value="2"/>
</dbReference>
<proteinExistence type="predicted"/>
<dbReference type="InterPro" id="IPR058918">
    <property type="entry name" value="KALRN/TRIO-like_spectrin"/>
</dbReference>
<dbReference type="Pfam" id="PF22697">
    <property type="entry name" value="SOS1_NGEF_PH"/>
    <property type="match status" value="2"/>
</dbReference>
<dbReference type="InterPro" id="IPR051336">
    <property type="entry name" value="RhoGEF_Guanine_NuclExch_SF"/>
</dbReference>
<dbReference type="GO" id="GO:0005085">
    <property type="term" value="F:guanyl-nucleotide exchange factor activity"/>
    <property type="evidence" value="ECO:0007669"/>
    <property type="project" value="UniProtKB-KW"/>
</dbReference>
<dbReference type="FunFam" id="1.20.900.10:FF:000008">
    <property type="entry name" value="rho guanine nucleotide exchange factor 25"/>
    <property type="match status" value="1"/>
</dbReference>
<dbReference type="Pfam" id="PF13716">
    <property type="entry name" value="CRAL_TRIO_2"/>
    <property type="match status" value="1"/>
</dbReference>
<name>A0AAJ7L5T6_9ACAR</name>
<feature type="domain" description="DH" evidence="6">
    <location>
        <begin position="1825"/>
        <end position="2010"/>
    </location>
</feature>
<evidence type="ECO:0000313" key="8">
    <source>
        <dbReference type="RefSeq" id="XP_018496593.2"/>
    </source>
</evidence>
<keyword evidence="2" id="KW-0963">Cytoplasm</keyword>
<dbReference type="SMART" id="SM00516">
    <property type="entry name" value="SEC14"/>
    <property type="match status" value="1"/>
</dbReference>
<dbReference type="RefSeq" id="XP_018496593.2">
    <property type="nucleotide sequence ID" value="XM_018641077.2"/>
</dbReference>
<reference evidence="8" key="1">
    <citation type="submission" date="2025-08" db="UniProtKB">
        <authorList>
            <consortium name="RefSeq"/>
        </authorList>
    </citation>
    <scope>IDENTIFICATION</scope>
</reference>
<feature type="compositionally biased region" description="Polar residues" evidence="4">
    <location>
        <begin position="1631"/>
        <end position="1643"/>
    </location>
</feature>
<dbReference type="Proteomes" id="UP000694867">
    <property type="component" value="Unplaced"/>
</dbReference>
<dbReference type="CDD" id="cd00176">
    <property type="entry name" value="SPEC"/>
    <property type="match status" value="5"/>
</dbReference>
<dbReference type="SMART" id="SM00150">
    <property type="entry name" value="SPEC"/>
    <property type="match status" value="6"/>
</dbReference>
<dbReference type="InterPro" id="IPR000219">
    <property type="entry name" value="DH_dom"/>
</dbReference>
<dbReference type="CTD" id="7204"/>
<dbReference type="SMART" id="SM00233">
    <property type="entry name" value="PH"/>
    <property type="match status" value="2"/>
</dbReference>
<dbReference type="SMART" id="SM00325">
    <property type="entry name" value="RhoGEF"/>
    <property type="match status" value="2"/>
</dbReference>
<feature type="region of interest" description="Disordered" evidence="4">
    <location>
        <begin position="2196"/>
        <end position="2322"/>
    </location>
</feature>
<dbReference type="InterPro" id="IPR035899">
    <property type="entry name" value="DBL_dom_sf"/>
</dbReference>
<dbReference type="InterPro" id="IPR002017">
    <property type="entry name" value="Spectrin_repeat"/>
</dbReference>
<dbReference type="SUPFAM" id="SSF46966">
    <property type="entry name" value="Spectrin repeat"/>
    <property type="match status" value="6"/>
</dbReference>
<dbReference type="InterPro" id="IPR055251">
    <property type="entry name" value="SOS1_NGEF_PH"/>
</dbReference>
<dbReference type="CDD" id="cd00160">
    <property type="entry name" value="RhoGEF"/>
    <property type="match status" value="2"/>
</dbReference>
<organism evidence="7 8">
    <name type="scientific">Galendromus occidentalis</name>
    <name type="common">western predatory mite</name>
    <dbReference type="NCBI Taxonomy" id="34638"/>
    <lineage>
        <taxon>Eukaryota</taxon>
        <taxon>Metazoa</taxon>
        <taxon>Ecdysozoa</taxon>
        <taxon>Arthropoda</taxon>
        <taxon>Chelicerata</taxon>
        <taxon>Arachnida</taxon>
        <taxon>Acari</taxon>
        <taxon>Parasitiformes</taxon>
        <taxon>Mesostigmata</taxon>
        <taxon>Gamasina</taxon>
        <taxon>Phytoseioidea</taxon>
        <taxon>Phytoseiidae</taxon>
        <taxon>Typhlodrominae</taxon>
        <taxon>Galendromus</taxon>
    </lineage>
</organism>
<gene>
    <name evidence="8" type="primary">LOC100902232</name>
</gene>
<accession>A0AAJ7L5T6</accession>
<feature type="region of interest" description="Disordered" evidence="4">
    <location>
        <begin position="1587"/>
        <end position="1758"/>
    </location>
</feature>
<keyword evidence="7" id="KW-1185">Reference proteome</keyword>
<dbReference type="InterPro" id="IPR001849">
    <property type="entry name" value="PH_domain"/>
</dbReference>
<keyword evidence="3" id="KW-0344">Guanine-nucleotide releasing factor</keyword>
<evidence type="ECO:0000313" key="7">
    <source>
        <dbReference type="Proteomes" id="UP000694867"/>
    </source>
</evidence>
<dbReference type="SUPFAM" id="SSF48065">
    <property type="entry name" value="DBL homology domain (DH-domain)"/>
    <property type="match status" value="2"/>
</dbReference>
<evidence type="ECO:0000259" key="6">
    <source>
        <dbReference type="PROSITE" id="PS50010"/>
    </source>
</evidence>
<dbReference type="CDD" id="cd13241">
    <property type="entry name" value="PH2_Kalirin_Trio_p63RhoGEF"/>
    <property type="match status" value="1"/>
</dbReference>
<feature type="domain" description="PH" evidence="5">
    <location>
        <begin position="2022"/>
        <end position="2147"/>
    </location>
</feature>
<dbReference type="CDD" id="cd13240">
    <property type="entry name" value="PH1_Kalirin_Trio_like"/>
    <property type="match status" value="1"/>
</dbReference>
<feature type="domain" description="DH" evidence="6">
    <location>
        <begin position="1262"/>
        <end position="1438"/>
    </location>
</feature>
<dbReference type="FunFam" id="1.20.58.60:FF:000023">
    <property type="entry name" value="Kalirin RhoGEF kinase b"/>
    <property type="match status" value="1"/>
</dbReference>
<dbReference type="InterPro" id="IPR036865">
    <property type="entry name" value="CRAL-TRIO_dom_sf"/>
</dbReference>